<sequence>MLLQHNIVVKSALKTQIALNGFLDIVYVNMLLIASHPIFVHFLQVLYCQKVQMLELFVVKMVVITHMIGTNFLFFQYKMVLLCLAV</sequence>
<dbReference type="EMBL" id="QKWP01000366">
    <property type="protein sequence ID" value="RIB21352.1"/>
    <property type="molecule type" value="Genomic_DNA"/>
</dbReference>
<name>A0A397VHA1_9GLOM</name>
<organism evidence="1 2">
    <name type="scientific">Gigaspora rosea</name>
    <dbReference type="NCBI Taxonomy" id="44941"/>
    <lineage>
        <taxon>Eukaryota</taxon>
        <taxon>Fungi</taxon>
        <taxon>Fungi incertae sedis</taxon>
        <taxon>Mucoromycota</taxon>
        <taxon>Glomeromycotina</taxon>
        <taxon>Glomeromycetes</taxon>
        <taxon>Diversisporales</taxon>
        <taxon>Gigasporaceae</taxon>
        <taxon>Gigaspora</taxon>
    </lineage>
</organism>
<comment type="caution">
    <text evidence="1">The sequence shown here is derived from an EMBL/GenBank/DDBJ whole genome shotgun (WGS) entry which is preliminary data.</text>
</comment>
<reference evidence="1 2" key="1">
    <citation type="submission" date="2018-06" db="EMBL/GenBank/DDBJ databases">
        <title>Comparative genomics reveals the genomic features of Rhizophagus irregularis, R. cerebriforme, R. diaphanum and Gigaspora rosea, and their symbiotic lifestyle signature.</title>
        <authorList>
            <person name="Morin E."/>
            <person name="San Clemente H."/>
            <person name="Chen E.C.H."/>
            <person name="De La Providencia I."/>
            <person name="Hainaut M."/>
            <person name="Kuo A."/>
            <person name="Kohler A."/>
            <person name="Murat C."/>
            <person name="Tang N."/>
            <person name="Roy S."/>
            <person name="Loubradou J."/>
            <person name="Henrissat B."/>
            <person name="Grigoriev I.V."/>
            <person name="Corradi N."/>
            <person name="Roux C."/>
            <person name="Martin F.M."/>
        </authorList>
    </citation>
    <scope>NUCLEOTIDE SEQUENCE [LARGE SCALE GENOMIC DNA]</scope>
    <source>
        <strain evidence="1 2">DAOM 194757</strain>
    </source>
</reference>
<proteinExistence type="predicted"/>
<evidence type="ECO:0000313" key="2">
    <source>
        <dbReference type="Proteomes" id="UP000266673"/>
    </source>
</evidence>
<protein>
    <submittedName>
        <fullName evidence="1">Uncharacterized protein</fullName>
    </submittedName>
</protein>
<accession>A0A397VHA1</accession>
<gene>
    <name evidence="1" type="ORF">C2G38_2078566</name>
</gene>
<dbReference type="Proteomes" id="UP000266673">
    <property type="component" value="Unassembled WGS sequence"/>
</dbReference>
<keyword evidence="2" id="KW-1185">Reference proteome</keyword>
<evidence type="ECO:0000313" key="1">
    <source>
        <dbReference type="EMBL" id="RIB21352.1"/>
    </source>
</evidence>
<dbReference type="AlphaFoldDB" id="A0A397VHA1"/>